<keyword evidence="3" id="KW-1185">Reference proteome</keyword>
<gene>
    <name evidence="1" type="primary">AIM41</name>
    <name evidence="2" type="ORF">K443DRAFT_671871</name>
</gene>
<dbReference type="PANTHER" id="PTHR28055:SF1">
    <property type="entry name" value="ALTERED INHERITANCE OF MITOCHONDRIA PROTEIN 41, MITOCHONDRIAL"/>
    <property type="match status" value="1"/>
</dbReference>
<reference evidence="2 3" key="1">
    <citation type="submission" date="2014-04" db="EMBL/GenBank/DDBJ databases">
        <authorList>
            <consortium name="DOE Joint Genome Institute"/>
            <person name="Kuo A."/>
            <person name="Kohler A."/>
            <person name="Nagy L.G."/>
            <person name="Floudas D."/>
            <person name="Copeland A."/>
            <person name="Barry K.W."/>
            <person name="Cichocki N."/>
            <person name="Veneault-Fourrey C."/>
            <person name="LaButti K."/>
            <person name="Lindquist E.A."/>
            <person name="Lipzen A."/>
            <person name="Lundell T."/>
            <person name="Morin E."/>
            <person name="Murat C."/>
            <person name="Sun H."/>
            <person name="Tunlid A."/>
            <person name="Henrissat B."/>
            <person name="Grigoriev I.V."/>
            <person name="Hibbett D.S."/>
            <person name="Martin F."/>
            <person name="Nordberg H.P."/>
            <person name="Cantor M.N."/>
            <person name="Hua S.X."/>
        </authorList>
    </citation>
    <scope>NUCLEOTIDE SEQUENCE [LARGE SCALE GENOMIC DNA]</scope>
    <source>
        <strain evidence="2 3">LaAM-08-1</strain>
    </source>
</reference>
<dbReference type="GO" id="GO:0005739">
    <property type="term" value="C:mitochondrion"/>
    <property type="evidence" value="ECO:0007669"/>
    <property type="project" value="UniProtKB-SubCell"/>
</dbReference>
<dbReference type="GO" id="GO:0016884">
    <property type="term" value="F:carbon-nitrogen ligase activity, with glutamine as amido-N-donor"/>
    <property type="evidence" value="ECO:0007669"/>
    <property type="project" value="UniProtKB-UniRule"/>
</dbReference>
<comment type="similarity">
    <text evidence="1">Belongs to the AIM41 family.</text>
</comment>
<name>A0A0C9Y5Y3_9AGAR</name>
<dbReference type="InterPro" id="IPR019004">
    <property type="entry name" value="YqeY/Aim41"/>
</dbReference>
<evidence type="ECO:0000256" key="1">
    <source>
        <dbReference type="RuleBase" id="RU365099"/>
    </source>
</evidence>
<reference evidence="3" key="2">
    <citation type="submission" date="2015-01" db="EMBL/GenBank/DDBJ databases">
        <title>Evolutionary Origins and Diversification of the Mycorrhizal Mutualists.</title>
        <authorList>
            <consortium name="DOE Joint Genome Institute"/>
            <consortium name="Mycorrhizal Genomics Consortium"/>
            <person name="Kohler A."/>
            <person name="Kuo A."/>
            <person name="Nagy L.G."/>
            <person name="Floudas D."/>
            <person name="Copeland A."/>
            <person name="Barry K.W."/>
            <person name="Cichocki N."/>
            <person name="Veneault-Fourrey C."/>
            <person name="LaButti K."/>
            <person name="Lindquist E.A."/>
            <person name="Lipzen A."/>
            <person name="Lundell T."/>
            <person name="Morin E."/>
            <person name="Murat C."/>
            <person name="Riley R."/>
            <person name="Ohm R."/>
            <person name="Sun H."/>
            <person name="Tunlid A."/>
            <person name="Henrissat B."/>
            <person name="Grigoriev I.V."/>
            <person name="Hibbett D.S."/>
            <person name="Martin F."/>
        </authorList>
    </citation>
    <scope>NUCLEOTIDE SEQUENCE [LARGE SCALE GENOMIC DNA]</scope>
    <source>
        <strain evidence="3">LaAM-08-1</strain>
    </source>
</reference>
<dbReference type="Pfam" id="PF09424">
    <property type="entry name" value="YqeY"/>
    <property type="match status" value="1"/>
</dbReference>
<dbReference type="Gene3D" id="1.10.1510.10">
    <property type="entry name" value="Uncharacterised protein YqeY/AIM41 PF09424, N-terminal domain"/>
    <property type="match status" value="1"/>
</dbReference>
<sequence>MFLRACLRRCSHSLAPPLDIRSHLMAQVKGAMKSKDAFTSNTLRSVLSEVYAADKTANDKVPSPIIASIIHKAIIRRTEAASKFLDASRSDLADNETREATLLMTFLPPLMSEADMDNSLKNIIDSLTAGGDVPKTQALIGLVFKEFYGRVDKSNVDPIQVKRRAEVLISENFS</sequence>
<dbReference type="Proteomes" id="UP000054477">
    <property type="component" value="Unassembled WGS sequence"/>
</dbReference>
<proteinExistence type="inferred from homology"/>
<comment type="subcellular location">
    <subcellularLocation>
        <location evidence="1">Mitochondrion</location>
    </subcellularLocation>
</comment>
<dbReference type="PANTHER" id="PTHR28055">
    <property type="entry name" value="ALTERED INHERITANCE OF MITOCHONDRIA PROTEIN 41, MITOCHONDRIAL"/>
    <property type="match status" value="1"/>
</dbReference>
<accession>A0A0C9Y5Y3</accession>
<dbReference type="STRING" id="1095629.A0A0C9Y5Y3"/>
<dbReference type="SUPFAM" id="SSF89095">
    <property type="entry name" value="GatB/YqeY motif"/>
    <property type="match status" value="1"/>
</dbReference>
<evidence type="ECO:0000313" key="3">
    <source>
        <dbReference type="Proteomes" id="UP000054477"/>
    </source>
</evidence>
<dbReference type="InterPro" id="IPR042184">
    <property type="entry name" value="YqeY/Aim41_N"/>
</dbReference>
<protein>
    <recommendedName>
        <fullName evidence="1">Altered inheritance of mitochondria protein 41</fullName>
    </recommendedName>
</protein>
<keyword evidence="1" id="KW-0496">Mitochondrion</keyword>
<dbReference type="EMBL" id="KN838539">
    <property type="protein sequence ID" value="KIK09384.1"/>
    <property type="molecule type" value="Genomic_DNA"/>
</dbReference>
<organism evidence="2 3">
    <name type="scientific">Laccaria amethystina LaAM-08-1</name>
    <dbReference type="NCBI Taxonomy" id="1095629"/>
    <lineage>
        <taxon>Eukaryota</taxon>
        <taxon>Fungi</taxon>
        <taxon>Dikarya</taxon>
        <taxon>Basidiomycota</taxon>
        <taxon>Agaricomycotina</taxon>
        <taxon>Agaricomycetes</taxon>
        <taxon>Agaricomycetidae</taxon>
        <taxon>Agaricales</taxon>
        <taxon>Agaricineae</taxon>
        <taxon>Hydnangiaceae</taxon>
        <taxon>Laccaria</taxon>
    </lineage>
</organism>
<evidence type="ECO:0000313" key="2">
    <source>
        <dbReference type="EMBL" id="KIK09384.1"/>
    </source>
</evidence>
<dbReference type="HOGENOM" id="CLU_079430_1_0_1"/>
<dbReference type="InterPro" id="IPR003789">
    <property type="entry name" value="Asn/Gln_tRNA_amidoTrase-B-like"/>
</dbReference>
<dbReference type="OrthoDB" id="538640at2759"/>
<dbReference type="AlphaFoldDB" id="A0A0C9Y5Y3"/>